<protein>
    <submittedName>
        <fullName evidence="1">Glycosyl hydrolase family 43</fullName>
    </submittedName>
</protein>
<dbReference type="Proteomes" id="UP000306319">
    <property type="component" value="Unassembled WGS sequence"/>
</dbReference>
<sequence>MNKLAFAFIAMFTLLGCTSGKTDGDRMILFKSKANPFITLIDSTYYLTMQNESVDSILLYSANSVEKLPESTPSLVWTSTGKEMSNIYSPEIHRIDGKWYIYFEADNSLNTDTHQIYVLENSSPDPMTGEWIPRGPLVTDPEWNFGLHPSTFVVGGRRYLLWSGWQKQRAETETQCIYIAEMENPWTLKSQRVMISSPKYEWERQWINPDGSRTAYPIYVNENPLAMISPDGKTVVVGYSASGIWTVYNVLGLLHADADSNLLDPDSWRKEPEPFFVADEASGLFGCSNISVTPSATKGEYDLVYQAKHFDERNQPVNDVRWKRIKWGDNGLPDFGTP</sequence>
<comment type="caution">
    <text evidence="1">The sequence shown here is derived from an EMBL/GenBank/DDBJ whole genome shotgun (WGS) entry which is preliminary data.</text>
</comment>
<organism evidence="1 2">
    <name type="scientific">Lepagella muris</name>
    <dbReference type="NCBI Taxonomy" id="3032870"/>
    <lineage>
        <taxon>Bacteria</taxon>
        <taxon>Pseudomonadati</taxon>
        <taxon>Bacteroidota</taxon>
        <taxon>Bacteroidia</taxon>
        <taxon>Bacteroidales</taxon>
        <taxon>Muribaculaceae</taxon>
        <taxon>Lepagella</taxon>
    </lineage>
</organism>
<reference evidence="1" key="1">
    <citation type="submission" date="2019-04" db="EMBL/GenBank/DDBJ databases">
        <title>Microbes associate with the intestines of laboratory mice.</title>
        <authorList>
            <person name="Navarre W."/>
            <person name="Wong E."/>
            <person name="Huang K."/>
            <person name="Tropini C."/>
            <person name="Ng K."/>
            <person name="Yu B."/>
        </authorList>
    </citation>
    <scope>NUCLEOTIDE SEQUENCE</scope>
    <source>
        <strain evidence="1">NM04_E33</strain>
    </source>
</reference>
<name>A0AC61RE31_9BACT</name>
<keyword evidence="1" id="KW-0378">Hydrolase</keyword>
<dbReference type="EMBL" id="SRYB01000029">
    <property type="protein sequence ID" value="TGY77131.1"/>
    <property type="molecule type" value="Genomic_DNA"/>
</dbReference>
<proteinExistence type="predicted"/>
<evidence type="ECO:0000313" key="1">
    <source>
        <dbReference type="EMBL" id="TGY77131.1"/>
    </source>
</evidence>
<gene>
    <name evidence="1" type="ORF">E5331_15690</name>
</gene>
<keyword evidence="2" id="KW-1185">Reference proteome</keyword>
<evidence type="ECO:0000313" key="2">
    <source>
        <dbReference type="Proteomes" id="UP000306319"/>
    </source>
</evidence>
<accession>A0AC61RE31</accession>